<dbReference type="InterPro" id="IPR040521">
    <property type="entry name" value="KDZ"/>
</dbReference>
<dbReference type="OrthoDB" id="3364670at2759"/>
<feature type="region of interest" description="Disordered" evidence="1">
    <location>
        <begin position="289"/>
        <end position="350"/>
    </location>
</feature>
<evidence type="ECO:0000313" key="3">
    <source>
        <dbReference type="Proteomes" id="UP000297245"/>
    </source>
</evidence>
<evidence type="ECO:0000313" key="2">
    <source>
        <dbReference type="EMBL" id="THV02106.1"/>
    </source>
</evidence>
<dbReference type="Proteomes" id="UP000297245">
    <property type="component" value="Unassembled WGS sequence"/>
</dbReference>
<name>A0A4V6T5L2_DENBC</name>
<feature type="region of interest" description="Disordered" evidence="1">
    <location>
        <begin position="1"/>
        <end position="37"/>
    </location>
</feature>
<reference evidence="2 3" key="1">
    <citation type="journal article" date="2019" name="Nat. Ecol. Evol.">
        <title>Megaphylogeny resolves global patterns of mushroom evolution.</title>
        <authorList>
            <person name="Varga T."/>
            <person name="Krizsan K."/>
            <person name="Foldi C."/>
            <person name="Dima B."/>
            <person name="Sanchez-Garcia M."/>
            <person name="Sanchez-Ramirez S."/>
            <person name="Szollosi G.J."/>
            <person name="Szarkandi J.G."/>
            <person name="Papp V."/>
            <person name="Albert L."/>
            <person name="Andreopoulos W."/>
            <person name="Angelini C."/>
            <person name="Antonin V."/>
            <person name="Barry K.W."/>
            <person name="Bougher N.L."/>
            <person name="Buchanan P."/>
            <person name="Buyck B."/>
            <person name="Bense V."/>
            <person name="Catcheside P."/>
            <person name="Chovatia M."/>
            <person name="Cooper J."/>
            <person name="Damon W."/>
            <person name="Desjardin D."/>
            <person name="Finy P."/>
            <person name="Geml J."/>
            <person name="Haridas S."/>
            <person name="Hughes K."/>
            <person name="Justo A."/>
            <person name="Karasinski D."/>
            <person name="Kautmanova I."/>
            <person name="Kiss B."/>
            <person name="Kocsube S."/>
            <person name="Kotiranta H."/>
            <person name="LaButti K.M."/>
            <person name="Lechner B.E."/>
            <person name="Liimatainen K."/>
            <person name="Lipzen A."/>
            <person name="Lukacs Z."/>
            <person name="Mihaltcheva S."/>
            <person name="Morgado L.N."/>
            <person name="Niskanen T."/>
            <person name="Noordeloos M.E."/>
            <person name="Ohm R.A."/>
            <person name="Ortiz-Santana B."/>
            <person name="Ovrebo C."/>
            <person name="Racz N."/>
            <person name="Riley R."/>
            <person name="Savchenko A."/>
            <person name="Shiryaev A."/>
            <person name="Soop K."/>
            <person name="Spirin V."/>
            <person name="Szebenyi C."/>
            <person name="Tomsovsky M."/>
            <person name="Tulloss R.E."/>
            <person name="Uehling J."/>
            <person name="Grigoriev I.V."/>
            <person name="Vagvolgyi C."/>
            <person name="Papp T."/>
            <person name="Martin F.M."/>
            <person name="Miettinen O."/>
            <person name="Hibbett D.S."/>
            <person name="Nagy L.G."/>
        </authorList>
    </citation>
    <scope>NUCLEOTIDE SEQUENCE [LARGE SCALE GENOMIC DNA]</scope>
    <source>
        <strain evidence="2 3">CBS 962.96</strain>
    </source>
</reference>
<dbReference type="PANTHER" id="PTHR33096">
    <property type="entry name" value="CXC2 DOMAIN-CONTAINING PROTEIN"/>
    <property type="match status" value="1"/>
</dbReference>
<dbReference type="AlphaFoldDB" id="A0A4V6T5L2"/>
<feature type="compositionally biased region" description="Basic and acidic residues" evidence="1">
    <location>
        <begin position="305"/>
        <end position="330"/>
    </location>
</feature>
<accession>A0A4V6T5L2</accession>
<dbReference type="Pfam" id="PF18758">
    <property type="entry name" value="KDZ"/>
    <property type="match status" value="1"/>
</dbReference>
<dbReference type="EMBL" id="ML179080">
    <property type="protein sequence ID" value="THV02106.1"/>
    <property type="molecule type" value="Genomic_DNA"/>
</dbReference>
<feature type="compositionally biased region" description="Basic and acidic residues" evidence="1">
    <location>
        <begin position="421"/>
        <end position="436"/>
    </location>
</feature>
<evidence type="ECO:0000256" key="1">
    <source>
        <dbReference type="SAM" id="MobiDB-lite"/>
    </source>
</evidence>
<protein>
    <recommendedName>
        <fullName evidence="4">CxC1-like cysteine cluster associated with KDZ transposases domain-containing protein</fullName>
    </recommendedName>
</protein>
<feature type="compositionally biased region" description="Polar residues" evidence="1">
    <location>
        <begin position="25"/>
        <end position="37"/>
    </location>
</feature>
<feature type="region of interest" description="Disordered" evidence="1">
    <location>
        <begin position="421"/>
        <end position="444"/>
    </location>
</feature>
<keyword evidence="3" id="KW-1185">Reference proteome</keyword>
<evidence type="ECO:0008006" key="4">
    <source>
        <dbReference type="Google" id="ProtNLM"/>
    </source>
</evidence>
<gene>
    <name evidence="2" type="ORF">K435DRAFT_853082</name>
</gene>
<proteinExistence type="predicted"/>
<dbReference type="PANTHER" id="PTHR33096:SF1">
    <property type="entry name" value="CXC1-LIKE CYSTEINE CLUSTER ASSOCIATED WITH KDZ TRANSPOSASES DOMAIN-CONTAINING PROTEIN"/>
    <property type="match status" value="1"/>
</dbReference>
<organism evidence="2 3">
    <name type="scientific">Dendrothele bispora (strain CBS 962.96)</name>
    <dbReference type="NCBI Taxonomy" id="1314807"/>
    <lineage>
        <taxon>Eukaryota</taxon>
        <taxon>Fungi</taxon>
        <taxon>Dikarya</taxon>
        <taxon>Basidiomycota</taxon>
        <taxon>Agaricomycotina</taxon>
        <taxon>Agaricomycetes</taxon>
        <taxon>Agaricomycetidae</taxon>
        <taxon>Agaricales</taxon>
        <taxon>Agaricales incertae sedis</taxon>
        <taxon>Dendrothele</taxon>
    </lineage>
</organism>
<sequence length="1010" mass="115953">MSRFRFGSLNTTTPPRRSGHGYAPTTISTAPGTTRRNASSKRLVILPGDRAMVQSPSLPVLRGQAGLRAEPVPAGNDRQASPVQGDSASLETTFFEHFPLMDMGSPSKTSRSTRQKKELQARNWLEKVIPCLIEPYMELMQKTEDLRRPAPLGIRARCECTLSQQVTVLVLRFDKIEEIQVPYCTNCELVAVQLVRSGLFPCAPFRPSLAVDIRMLDFVARLFLRVSPNHTAWCHTLEDYLGSQGYRIHGTDPLRRRFANALTWFNSLQNAVVAHVKSVLDGFRIGKETGDEERAGRGPDSVGIEEWKQQAGHESESEEYKTPPPPERRAIMNTDTHNGPPEDPGPAPRASEYLRSRCPLCFGSTTPPILNDGCPTVVVCVDACFTHKHNDQNGRDPRWIHPDTMFISPEKVQEMEDYVEARRNSREAKRSRHQDNPEDDCMEPGMKVPKSVLDSCGKSFEAANGTAKSRGKGFDERALAGMFCPHGGCLFLVTMSSVGEKQHYILVMLQTLFNHIPDSWTVGFLYDIACQVERSCWKWGFLAEYMERIVWGVSVFHAYGHEWGCQVVYHPRKCRGFGLCDRETCERCWHAISRLIAYTRVAGYHIRLYTLDTQFHFNNKQNVLNAGTWLRRKLRQCESRRRTAQEELDKTGQPTNILHEQWANQVASQTKPLARQKKQAAKTAVEETLRLRKNVEVYEQRVIDLEAVLLSNHSRPDQRAMAGEDIQKAKSDLVKARQNLAQQERSLGIPERRQLKHLLESPFLTKRMNALSLKMRLRQRLRARKFELNRLERSYRKQRSEQRLDDHTREAIQRHLIRQHQAPSFAIAPKKIERQSLFELDVDEEIWQDVGLDEDAENPPLWLCNEEVRRGIRAVLELDRCDEENSRLRAQRKALQEWFMDEWYTSEAALEQTRASGLQHQLKLHRKSLLTMYAHWEKPLVELSDGFPTEWGPSQEDISEVRHQVYTDAVESEEIGDLDIDFEEEADPVLVERLDTFELVDSFRGVEIDI</sequence>